<dbReference type="Proteomes" id="UP000008549">
    <property type="component" value="Unassembled WGS sequence"/>
</dbReference>
<reference evidence="1 2" key="2">
    <citation type="journal article" date="2011" name="PLoS Genet.">
        <title>Caenorhabditis briggsae recombinant inbred line genotypes reveal inter-strain incompatibility and the evolution of recombination.</title>
        <authorList>
            <person name="Ross J.A."/>
            <person name="Koboldt D.C."/>
            <person name="Staisch J.E."/>
            <person name="Chamberlin H.M."/>
            <person name="Gupta B.P."/>
            <person name="Miller R.D."/>
            <person name="Baird S.E."/>
            <person name="Haag E.S."/>
        </authorList>
    </citation>
    <scope>NUCLEOTIDE SEQUENCE [LARGE SCALE GENOMIC DNA]</scope>
    <source>
        <strain evidence="1 2">AF16</strain>
    </source>
</reference>
<proteinExistence type="predicted"/>
<gene>
    <name evidence="1" type="ORF">CBG25899</name>
    <name evidence="1" type="ORF">CBG_25899</name>
</gene>
<dbReference type="RefSeq" id="XP_045098973.1">
    <property type="nucleotide sequence ID" value="XM_045244207.1"/>
</dbReference>
<dbReference type="EMBL" id="HE601459">
    <property type="protein sequence ID" value="CAR99410.1"/>
    <property type="molecule type" value="Genomic_DNA"/>
</dbReference>
<dbReference type="GeneID" id="68917381"/>
<dbReference type="CTD" id="68917381"/>
<organism evidence="1 2">
    <name type="scientific">Caenorhabditis briggsae</name>
    <dbReference type="NCBI Taxonomy" id="6238"/>
    <lineage>
        <taxon>Eukaryota</taxon>
        <taxon>Metazoa</taxon>
        <taxon>Ecdysozoa</taxon>
        <taxon>Nematoda</taxon>
        <taxon>Chromadorea</taxon>
        <taxon>Rhabditida</taxon>
        <taxon>Rhabditina</taxon>
        <taxon>Rhabditomorpha</taxon>
        <taxon>Rhabditoidea</taxon>
        <taxon>Rhabditidae</taxon>
        <taxon>Peloderinae</taxon>
        <taxon>Caenorhabditis</taxon>
    </lineage>
</organism>
<sequence length="73" mass="8769">MYAFFLKPQMLSFPPFYPILSHFQIFNNSFFFFSRFFNPSSSFPQKFNRSESLHISCREHTVYPVSEQDLSVK</sequence>
<dbReference type="InParanoid" id="B6IHK9"/>
<name>B6IHK9_CAEBR</name>
<evidence type="ECO:0000313" key="2">
    <source>
        <dbReference type="Proteomes" id="UP000008549"/>
    </source>
</evidence>
<dbReference type="KEGG" id="cbr:CBG_25899"/>
<reference evidence="1 2" key="1">
    <citation type="journal article" date="2003" name="PLoS Biol.">
        <title>The genome sequence of Caenorhabditis briggsae: a platform for comparative genomics.</title>
        <authorList>
            <person name="Stein L.D."/>
            <person name="Bao Z."/>
            <person name="Blasiar D."/>
            <person name="Blumenthal T."/>
            <person name="Brent M.R."/>
            <person name="Chen N."/>
            <person name="Chinwalla A."/>
            <person name="Clarke L."/>
            <person name="Clee C."/>
            <person name="Coghlan A."/>
            <person name="Coulson A."/>
            <person name="D'Eustachio P."/>
            <person name="Fitch D.H."/>
            <person name="Fulton L.A."/>
            <person name="Fulton R.E."/>
            <person name="Griffiths-Jones S."/>
            <person name="Harris T.W."/>
            <person name="Hillier L.W."/>
            <person name="Kamath R."/>
            <person name="Kuwabara P.E."/>
            <person name="Mardis E.R."/>
            <person name="Marra M.A."/>
            <person name="Miner T.L."/>
            <person name="Minx P."/>
            <person name="Mullikin J.C."/>
            <person name="Plumb R.W."/>
            <person name="Rogers J."/>
            <person name="Schein J.E."/>
            <person name="Sohrmann M."/>
            <person name="Spieth J."/>
            <person name="Stajich J.E."/>
            <person name="Wei C."/>
            <person name="Willey D."/>
            <person name="Wilson R.K."/>
            <person name="Durbin R."/>
            <person name="Waterston R.H."/>
        </authorList>
    </citation>
    <scope>NUCLEOTIDE SEQUENCE [LARGE SCALE GENOMIC DNA]</scope>
    <source>
        <strain evidence="1 2">AF16</strain>
    </source>
</reference>
<protein>
    <submittedName>
        <fullName evidence="1">Protein CBG25899</fullName>
    </submittedName>
</protein>
<accession>B6IHK9</accession>
<dbReference type="AlphaFoldDB" id="B6IHK9"/>
<evidence type="ECO:0000313" key="1">
    <source>
        <dbReference type="EMBL" id="CAR99410.1"/>
    </source>
</evidence>
<dbReference type="HOGENOM" id="CLU_2707013_0_0_1"/>
<keyword evidence="2" id="KW-1185">Reference proteome</keyword>